<evidence type="ECO:0000256" key="1">
    <source>
        <dbReference type="ARBA" id="ARBA00005589"/>
    </source>
</evidence>
<dbReference type="GO" id="GO:0003735">
    <property type="term" value="F:structural constituent of ribosome"/>
    <property type="evidence" value="ECO:0007669"/>
    <property type="project" value="InterPro"/>
</dbReference>
<keyword evidence="5 7" id="KW-0687">Ribonucleoprotein</keyword>
<dbReference type="Pfam" id="PF01084">
    <property type="entry name" value="Ribosomal_S18"/>
    <property type="match status" value="1"/>
</dbReference>
<dbReference type="PANTHER" id="PTHR13479:SF40">
    <property type="entry name" value="SMALL RIBOSOMAL SUBUNIT PROTEIN BS18M"/>
    <property type="match status" value="1"/>
</dbReference>
<dbReference type="Gene3D" id="4.10.640.10">
    <property type="entry name" value="Ribosomal protein S18"/>
    <property type="match status" value="1"/>
</dbReference>
<sequence>MNQTQRPKKESILPEVPKKATNTQPFSANNQGTPSNFRKANPLTQIGPSSAKTQPFSSNNQGTPSNFRNANPSTQIGPSSTNTRPFSSNFQVAPSNFKSPSSLKKGGGRSKYRNLLRERREQALRDFLYERRVRRGLATRKRKKKRTLPIIPPKSLFILLKSKNKVLYDRKFVDYKNRSLLQEYISFDGKILPRRKTGITTKQQRYLTKAIKTARILCLLPFVKKEKGFLR</sequence>
<dbReference type="HAMAP" id="MF_00270">
    <property type="entry name" value="Ribosomal_bS18"/>
    <property type="match status" value="1"/>
</dbReference>
<dbReference type="InterPro" id="IPR036870">
    <property type="entry name" value="Ribosomal_bS18_sf"/>
</dbReference>
<geneLocation type="chloroplast" evidence="10"/>
<protein>
    <recommendedName>
        <fullName evidence="6 7">Small ribosomal subunit protein bS18c</fullName>
    </recommendedName>
</protein>
<comment type="similarity">
    <text evidence="1 7 8">Belongs to the bacterial ribosomal protein bS18 family.</text>
</comment>
<evidence type="ECO:0000256" key="3">
    <source>
        <dbReference type="ARBA" id="ARBA00022884"/>
    </source>
</evidence>
<keyword evidence="10" id="KW-0934">Plastid</keyword>
<keyword evidence="10" id="KW-0150">Chloroplast</keyword>
<keyword evidence="7" id="KW-0699">rRNA-binding</keyword>
<dbReference type="GO" id="GO:0005763">
    <property type="term" value="C:mitochondrial small ribosomal subunit"/>
    <property type="evidence" value="ECO:0007669"/>
    <property type="project" value="TreeGrafter"/>
</dbReference>
<evidence type="ECO:0000256" key="2">
    <source>
        <dbReference type="ARBA" id="ARBA00011458"/>
    </source>
</evidence>
<reference evidence="10" key="1">
    <citation type="journal article" date="2008" name="J. Phycol.">
        <title>Deep division in the Chlorophyceae (Chlorophyta) revealed by chloroplast phylogenomic analyseS.</title>
        <authorList>
            <person name="Turmel M."/>
            <person name="Brouard J.-S."/>
            <person name="Gagnon C."/>
            <person name="Otis C."/>
            <person name="Lemieux C."/>
        </authorList>
    </citation>
    <scope>NUCLEOTIDE SEQUENCE</scope>
</reference>
<keyword evidence="3 7" id="KW-0694">RNA-binding</keyword>
<feature type="compositionally biased region" description="Polar residues" evidence="9">
    <location>
        <begin position="20"/>
        <end position="102"/>
    </location>
</feature>
<evidence type="ECO:0000256" key="6">
    <source>
        <dbReference type="ARBA" id="ARBA00035266"/>
    </source>
</evidence>
<proteinExistence type="inferred from homology"/>
<organism evidence="10">
    <name type="scientific">Floydiella terrestris</name>
    <name type="common">Green alga</name>
    <name type="synonym">Planophila terrestris</name>
    <dbReference type="NCBI Taxonomy" id="51328"/>
    <lineage>
        <taxon>Eukaryota</taxon>
        <taxon>Viridiplantae</taxon>
        <taxon>Chlorophyta</taxon>
        <taxon>core chlorophytes</taxon>
        <taxon>Chlorophyceae</taxon>
        <taxon>OCC clade</taxon>
        <taxon>Chaetopeltidales</taxon>
        <taxon>Chaetopeltidaceae</taxon>
        <taxon>Floydiella</taxon>
    </lineage>
</organism>
<dbReference type="NCBIfam" id="TIGR00165">
    <property type="entry name" value="S18"/>
    <property type="match status" value="1"/>
</dbReference>
<name>E2DSK9_FLOTE</name>
<dbReference type="SUPFAM" id="SSF46911">
    <property type="entry name" value="Ribosomal protein S18"/>
    <property type="match status" value="1"/>
</dbReference>
<reference evidence="10" key="2">
    <citation type="journal article" date="2010" name="Genome Biol. Evol.">
        <title>The exceptionally large chloroplast genome of the green alga Floydiella terrestris illuminates the evolutionary history of the Chlorophyceae.</title>
        <authorList>
            <person name="Brouard J.S."/>
            <person name="Otis C."/>
            <person name="Lemieux C."/>
            <person name="Turmel M."/>
        </authorList>
    </citation>
    <scope>NUCLEOTIDE SEQUENCE</scope>
</reference>
<dbReference type="GO" id="GO:0070181">
    <property type="term" value="F:small ribosomal subunit rRNA binding"/>
    <property type="evidence" value="ECO:0007669"/>
    <property type="project" value="TreeGrafter"/>
</dbReference>
<evidence type="ECO:0000256" key="4">
    <source>
        <dbReference type="ARBA" id="ARBA00022980"/>
    </source>
</evidence>
<comment type="subcellular location">
    <subcellularLocation>
        <location evidence="7">Plastid</location>
        <location evidence="7">Chloroplast</location>
    </subcellularLocation>
</comment>
<comment type="subunit">
    <text evidence="2 7">Part of the 30S ribosomal subunit.</text>
</comment>
<dbReference type="GO" id="GO:0009507">
    <property type="term" value="C:chloroplast"/>
    <property type="evidence" value="ECO:0007669"/>
    <property type="project" value="UniProtKB-SubCell"/>
</dbReference>
<feature type="compositionally biased region" description="Basic and acidic residues" evidence="9">
    <location>
        <begin position="7"/>
        <end position="18"/>
    </location>
</feature>
<dbReference type="AlphaFoldDB" id="E2DSK9"/>
<evidence type="ECO:0000256" key="8">
    <source>
        <dbReference type="RuleBase" id="RU003910"/>
    </source>
</evidence>
<evidence type="ECO:0000313" key="10">
    <source>
        <dbReference type="EMBL" id="ACZ58465.1"/>
    </source>
</evidence>
<evidence type="ECO:0000256" key="7">
    <source>
        <dbReference type="HAMAP-Rule" id="MF_00270"/>
    </source>
</evidence>
<dbReference type="GO" id="GO:0006412">
    <property type="term" value="P:translation"/>
    <property type="evidence" value="ECO:0007669"/>
    <property type="project" value="UniProtKB-UniRule"/>
</dbReference>
<dbReference type="PANTHER" id="PTHR13479">
    <property type="entry name" value="30S RIBOSOMAL PROTEIN S18"/>
    <property type="match status" value="1"/>
</dbReference>
<evidence type="ECO:0000256" key="9">
    <source>
        <dbReference type="SAM" id="MobiDB-lite"/>
    </source>
</evidence>
<dbReference type="RefSeq" id="YP_003795507.1">
    <property type="nucleotide sequence ID" value="NC_014346.1"/>
</dbReference>
<accession>E2DSK9</accession>
<dbReference type="GeneID" id="9481824"/>
<evidence type="ECO:0000256" key="5">
    <source>
        <dbReference type="ARBA" id="ARBA00023274"/>
    </source>
</evidence>
<feature type="region of interest" description="Disordered" evidence="9">
    <location>
        <begin position="1"/>
        <end position="111"/>
    </location>
</feature>
<dbReference type="PRINTS" id="PR00974">
    <property type="entry name" value="RIBOSOMALS18"/>
</dbReference>
<keyword evidence="4 7" id="KW-0689">Ribosomal protein</keyword>
<dbReference type="EMBL" id="GU196268">
    <property type="protein sequence ID" value="ACZ58465.1"/>
    <property type="molecule type" value="Genomic_DNA"/>
</dbReference>
<dbReference type="InterPro" id="IPR001648">
    <property type="entry name" value="Ribosomal_bS18"/>
</dbReference>
<gene>
    <name evidence="7 10" type="primary">rps18</name>
</gene>